<evidence type="ECO:0000313" key="6">
    <source>
        <dbReference type="EMBL" id="KAK8581780.1"/>
    </source>
</evidence>
<evidence type="ECO:0000256" key="4">
    <source>
        <dbReference type="SAM" id="SignalP"/>
    </source>
</evidence>
<protein>
    <recommendedName>
        <fullName evidence="5">X8 domain-containing protein</fullName>
    </recommendedName>
</protein>
<evidence type="ECO:0000256" key="2">
    <source>
        <dbReference type="ARBA" id="ARBA00022622"/>
    </source>
</evidence>
<dbReference type="Gene3D" id="3.20.20.80">
    <property type="entry name" value="Glycosidases"/>
    <property type="match status" value="1"/>
</dbReference>
<dbReference type="Proteomes" id="UP001472677">
    <property type="component" value="Unassembled WGS sequence"/>
</dbReference>
<keyword evidence="2" id="KW-0472">Membrane</keyword>
<gene>
    <name evidence="6" type="ORF">V6N12_071988</name>
</gene>
<dbReference type="EMBL" id="JBBPBM010000006">
    <property type="protein sequence ID" value="KAK8581780.1"/>
    <property type="molecule type" value="Genomic_DNA"/>
</dbReference>
<dbReference type="Gene3D" id="1.20.58.1040">
    <property type="match status" value="1"/>
</dbReference>
<keyword evidence="2" id="KW-0325">Glycoprotein</keyword>
<feature type="signal peptide" evidence="4">
    <location>
        <begin position="1"/>
        <end position="23"/>
    </location>
</feature>
<keyword evidence="7" id="KW-1185">Reference proteome</keyword>
<dbReference type="SMART" id="SM00768">
    <property type="entry name" value="X8"/>
    <property type="match status" value="1"/>
</dbReference>
<comment type="subcellular location">
    <subcellularLocation>
        <location evidence="1">Cell membrane</location>
        <topology evidence="1">Lipid-anchor</topology>
        <topology evidence="1">GPI-anchor</topology>
    </subcellularLocation>
</comment>
<evidence type="ECO:0000259" key="5">
    <source>
        <dbReference type="SMART" id="SM00768"/>
    </source>
</evidence>
<feature type="chain" id="PRO_5046420469" description="X8 domain-containing protein" evidence="4">
    <location>
        <begin position="24"/>
        <end position="189"/>
    </location>
</feature>
<accession>A0ABR2FLP4</accession>
<keyword evidence="3 4" id="KW-0732">Signal</keyword>
<evidence type="ECO:0000256" key="1">
    <source>
        <dbReference type="ARBA" id="ARBA00004609"/>
    </source>
</evidence>
<keyword evidence="2" id="KW-0449">Lipoprotein</keyword>
<keyword evidence="2" id="KW-0336">GPI-anchor</keyword>
<feature type="domain" description="X8" evidence="5">
    <location>
        <begin position="78"/>
        <end position="184"/>
    </location>
</feature>
<sequence>MSSRLKFVLVVSLLLQLIDFCRGNKERVVYGRDATNLPSPDKVAQLVQSHNIQHLKIYDTQSYNLEFPEKGTNPNRRSWCVASSMSRKSDLQKALDWTCGPGKADCSAIQPGQKCFEPNNIFTHASFAFNDYYQQHGGSVEACNFGGTGIIVYTDPSALLPTDALIASSETSNSALQNTSDCSTLQPGQ</sequence>
<comment type="caution">
    <text evidence="6">The sequence shown here is derived from an EMBL/GenBank/DDBJ whole genome shotgun (WGS) entry which is preliminary data.</text>
</comment>
<evidence type="ECO:0000256" key="3">
    <source>
        <dbReference type="ARBA" id="ARBA00022729"/>
    </source>
</evidence>
<organism evidence="6 7">
    <name type="scientific">Hibiscus sabdariffa</name>
    <name type="common">roselle</name>
    <dbReference type="NCBI Taxonomy" id="183260"/>
    <lineage>
        <taxon>Eukaryota</taxon>
        <taxon>Viridiplantae</taxon>
        <taxon>Streptophyta</taxon>
        <taxon>Embryophyta</taxon>
        <taxon>Tracheophyta</taxon>
        <taxon>Spermatophyta</taxon>
        <taxon>Magnoliopsida</taxon>
        <taxon>eudicotyledons</taxon>
        <taxon>Gunneridae</taxon>
        <taxon>Pentapetalae</taxon>
        <taxon>rosids</taxon>
        <taxon>malvids</taxon>
        <taxon>Malvales</taxon>
        <taxon>Malvaceae</taxon>
        <taxon>Malvoideae</taxon>
        <taxon>Hibiscus</taxon>
    </lineage>
</organism>
<evidence type="ECO:0000313" key="7">
    <source>
        <dbReference type="Proteomes" id="UP001472677"/>
    </source>
</evidence>
<dbReference type="Pfam" id="PF07983">
    <property type="entry name" value="X8"/>
    <property type="match status" value="1"/>
</dbReference>
<proteinExistence type="predicted"/>
<reference evidence="6 7" key="1">
    <citation type="journal article" date="2024" name="G3 (Bethesda)">
        <title>Genome assembly of Hibiscus sabdariffa L. provides insights into metabolisms of medicinal natural products.</title>
        <authorList>
            <person name="Kim T."/>
        </authorList>
    </citation>
    <scope>NUCLEOTIDE SEQUENCE [LARGE SCALE GENOMIC DNA]</scope>
    <source>
        <strain evidence="6">TK-2024</strain>
        <tissue evidence="6">Old leaves</tissue>
    </source>
</reference>
<dbReference type="PANTHER" id="PTHR31044:SF52">
    <property type="entry name" value="OS01G0631500 PROTEIN"/>
    <property type="match status" value="1"/>
</dbReference>
<dbReference type="PANTHER" id="PTHR31044">
    <property type="entry name" value="BETA-1,3 GLUCANASE"/>
    <property type="match status" value="1"/>
</dbReference>
<name>A0ABR2FLP4_9ROSI</name>
<dbReference type="InterPro" id="IPR044788">
    <property type="entry name" value="X8_dom_prot"/>
</dbReference>
<dbReference type="InterPro" id="IPR012946">
    <property type="entry name" value="X8"/>
</dbReference>